<evidence type="ECO:0000313" key="9">
    <source>
        <dbReference type="Proteomes" id="UP000005615"/>
    </source>
</evidence>
<dbReference type="SUPFAM" id="SSF161098">
    <property type="entry name" value="MetI-like"/>
    <property type="match status" value="1"/>
</dbReference>
<feature type="transmembrane region" description="Helical" evidence="7">
    <location>
        <begin position="284"/>
        <end position="310"/>
    </location>
</feature>
<feature type="transmembrane region" description="Helical" evidence="7">
    <location>
        <begin position="12"/>
        <end position="33"/>
    </location>
</feature>
<evidence type="ECO:0000256" key="2">
    <source>
        <dbReference type="ARBA" id="ARBA00022448"/>
    </source>
</evidence>
<dbReference type="CDD" id="cd06261">
    <property type="entry name" value="TM_PBP2"/>
    <property type="match status" value="1"/>
</dbReference>
<keyword evidence="5 7" id="KW-1133">Transmembrane helix</keyword>
<protein>
    <submittedName>
        <fullName evidence="8">Binding-protein-dependent transport systems inner membrane component</fullName>
    </submittedName>
</protein>
<feature type="transmembrane region" description="Helical" evidence="7">
    <location>
        <begin position="242"/>
        <end position="264"/>
    </location>
</feature>
<feature type="transmembrane region" description="Helical" evidence="7">
    <location>
        <begin position="102"/>
        <end position="125"/>
    </location>
</feature>
<accession>F3L4X6</accession>
<dbReference type="eggNOG" id="COG0601">
    <property type="taxonomic scope" value="Bacteria"/>
</dbReference>
<dbReference type="Proteomes" id="UP000005615">
    <property type="component" value="Unassembled WGS sequence"/>
</dbReference>
<comment type="similarity">
    <text evidence="7">Belongs to the binding-protein-dependent transport system permease family.</text>
</comment>
<keyword evidence="9" id="KW-1185">Reference proteome</keyword>
<feature type="transmembrane region" description="Helical" evidence="7">
    <location>
        <begin position="180"/>
        <end position="197"/>
    </location>
</feature>
<feature type="transmembrane region" description="Helical" evidence="7">
    <location>
        <begin position="137"/>
        <end position="160"/>
    </location>
</feature>
<dbReference type="Pfam" id="PF00528">
    <property type="entry name" value="BPD_transp_1"/>
    <property type="match status" value="1"/>
</dbReference>
<evidence type="ECO:0000256" key="1">
    <source>
        <dbReference type="ARBA" id="ARBA00004651"/>
    </source>
</evidence>
<sequence>MTFTFYLLGKRLVVAAFILLIVSGIVFFISNLLPGDAVQAILGQSATPEAISALREAYGLDRPPFERYLLWLTGILSGDPGISLANQMPVSDLISDRLPRSMTLAGITAAIAVPLALTIGVLSAMKRNSPLDRALNIITLSLVAVPEFLLATIGVLVFAVELRWFSSLSYLPKNPDFGDYLYNFALPVGTLLCVLIAQMARMTRAAVIEELDKPYAEMALLKGASLTRIALKHALPNAISPIANAIALGLSYLLGGVIVVEVVFNYPGVASLMVDAVSNRDMALLQACAMLFCCGYMLLVLIADWLSIIFNPKR</sequence>
<gene>
    <name evidence="8" type="ORF">IMCC3088_2754</name>
</gene>
<dbReference type="GO" id="GO:0055085">
    <property type="term" value="P:transmembrane transport"/>
    <property type="evidence" value="ECO:0007669"/>
    <property type="project" value="InterPro"/>
</dbReference>
<evidence type="ECO:0000256" key="3">
    <source>
        <dbReference type="ARBA" id="ARBA00022475"/>
    </source>
</evidence>
<keyword evidence="2 7" id="KW-0813">Transport</keyword>
<keyword evidence="3" id="KW-1003">Cell membrane</keyword>
<evidence type="ECO:0000256" key="4">
    <source>
        <dbReference type="ARBA" id="ARBA00022692"/>
    </source>
</evidence>
<proteinExistence type="inferred from homology"/>
<dbReference type="OrthoDB" id="9805855at2"/>
<dbReference type="EMBL" id="AEIG01000092">
    <property type="protein sequence ID" value="EGG28617.1"/>
    <property type="molecule type" value="Genomic_DNA"/>
</dbReference>
<dbReference type="PANTHER" id="PTHR43163">
    <property type="entry name" value="DIPEPTIDE TRANSPORT SYSTEM PERMEASE PROTEIN DPPB-RELATED"/>
    <property type="match status" value="1"/>
</dbReference>
<dbReference type="Pfam" id="PF19300">
    <property type="entry name" value="BPD_transp_1_N"/>
    <property type="match status" value="1"/>
</dbReference>
<evidence type="ECO:0000256" key="7">
    <source>
        <dbReference type="RuleBase" id="RU363032"/>
    </source>
</evidence>
<dbReference type="InterPro" id="IPR000515">
    <property type="entry name" value="MetI-like"/>
</dbReference>
<dbReference type="PANTHER" id="PTHR43163:SF3">
    <property type="entry name" value="PEPTIDE ABC TRANSPORTER PERMEASE PROTEIN"/>
    <property type="match status" value="1"/>
</dbReference>
<dbReference type="RefSeq" id="WP_009576894.1">
    <property type="nucleotide sequence ID" value="NZ_AEIG01000092.1"/>
</dbReference>
<comment type="subcellular location">
    <subcellularLocation>
        <location evidence="1 7">Cell membrane</location>
        <topology evidence="1 7">Multi-pass membrane protein</topology>
    </subcellularLocation>
</comment>
<dbReference type="InterPro" id="IPR045621">
    <property type="entry name" value="BPD_transp_1_N"/>
</dbReference>
<evidence type="ECO:0000313" key="8">
    <source>
        <dbReference type="EMBL" id="EGG28617.1"/>
    </source>
</evidence>
<dbReference type="PROSITE" id="PS50928">
    <property type="entry name" value="ABC_TM1"/>
    <property type="match status" value="1"/>
</dbReference>
<dbReference type="AlphaFoldDB" id="F3L4X6"/>
<reference evidence="8 9" key="1">
    <citation type="journal article" date="2011" name="J. Bacteriol.">
        <title>Genome sequence of strain IMCC3088, a proteorhodopsin-containing marine bacterium belonging to the OM60/NOR5 clade.</title>
        <authorList>
            <person name="Jang Y."/>
            <person name="Oh H.M."/>
            <person name="Kang I."/>
            <person name="Lee K."/>
            <person name="Yang S.J."/>
            <person name="Cho J.C."/>
        </authorList>
    </citation>
    <scope>NUCLEOTIDE SEQUENCE [LARGE SCALE GENOMIC DNA]</scope>
    <source>
        <strain evidence="8 9">IMCC3088</strain>
    </source>
</reference>
<keyword evidence="4 7" id="KW-0812">Transmembrane</keyword>
<organism evidence="8 9">
    <name type="scientific">Aequoribacter fuscus</name>
    <dbReference type="NCBI Taxonomy" id="2518989"/>
    <lineage>
        <taxon>Bacteria</taxon>
        <taxon>Pseudomonadati</taxon>
        <taxon>Pseudomonadota</taxon>
        <taxon>Gammaproteobacteria</taxon>
        <taxon>Cellvibrionales</taxon>
        <taxon>Halieaceae</taxon>
        <taxon>Aequoribacter</taxon>
    </lineage>
</organism>
<dbReference type="STRING" id="2518989.IMCC3088_2754"/>
<evidence type="ECO:0000256" key="6">
    <source>
        <dbReference type="ARBA" id="ARBA00023136"/>
    </source>
</evidence>
<comment type="caution">
    <text evidence="8">The sequence shown here is derived from an EMBL/GenBank/DDBJ whole genome shotgun (WGS) entry which is preliminary data.</text>
</comment>
<keyword evidence="6 7" id="KW-0472">Membrane</keyword>
<dbReference type="InterPro" id="IPR035906">
    <property type="entry name" value="MetI-like_sf"/>
</dbReference>
<name>F3L4X6_9GAMM</name>
<dbReference type="Gene3D" id="1.10.3720.10">
    <property type="entry name" value="MetI-like"/>
    <property type="match status" value="1"/>
</dbReference>
<evidence type="ECO:0000256" key="5">
    <source>
        <dbReference type="ARBA" id="ARBA00022989"/>
    </source>
</evidence>
<dbReference type="GO" id="GO:0005886">
    <property type="term" value="C:plasma membrane"/>
    <property type="evidence" value="ECO:0007669"/>
    <property type="project" value="UniProtKB-SubCell"/>
</dbReference>